<dbReference type="InterPro" id="IPR008030">
    <property type="entry name" value="NmrA-like"/>
</dbReference>
<reference evidence="2 3" key="1">
    <citation type="submission" date="2014-02" db="EMBL/GenBank/DDBJ databases">
        <title>The small core and large imbalanced accessory genome model reveals a collaborative survival strategy of Sorangium cellulosum strains in nature.</title>
        <authorList>
            <person name="Han K."/>
            <person name="Peng R."/>
            <person name="Blom J."/>
            <person name="Li Y.-Z."/>
        </authorList>
    </citation>
    <scope>NUCLEOTIDE SEQUENCE [LARGE SCALE GENOMIC DNA]</scope>
    <source>
        <strain evidence="2 3">So0157-18</strain>
    </source>
</reference>
<proteinExistence type="predicted"/>
<dbReference type="Gene3D" id="3.90.25.10">
    <property type="entry name" value="UDP-galactose 4-epimerase, domain 1"/>
    <property type="match status" value="1"/>
</dbReference>
<organism evidence="2 3">
    <name type="scientific">Sorangium cellulosum</name>
    <name type="common">Polyangium cellulosum</name>
    <dbReference type="NCBI Taxonomy" id="56"/>
    <lineage>
        <taxon>Bacteria</taxon>
        <taxon>Pseudomonadati</taxon>
        <taxon>Myxococcota</taxon>
        <taxon>Polyangia</taxon>
        <taxon>Polyangiales</taxon>
        <taxon>Polyangiaceae</taxon>
        <taxon>Sorangium</taxon>
    </lineage>
</organism>
<evidence type="ECO:0000259" key="1">
    <source>
        <dbReference type="Pfam" id="PF05368"/>
    </source>
</evidence>
<comment type="caution">
    <text evidence="2">The sequence shown here is derived from an EMBL/GenBank/DDBJ whole genome shotgun (WGS) entry which is preliminary data.</text>
</comment>
<dbReference type="PANTHER" id="PTHR47129">
    <property type="entry name" value="QUINONE OXIDOREDUCTASE 2"/>
    <property type="match status" value="1"/>
</dbReference>
<sequence length="303" mass="32570">MIILTGATGHLGSSVLKHILTLVPPSEIIVSLHNRLARAELEKAGLQVRSGDYTDPRSLEDAFRGGDKLLIVSHPSFSDDLRVASHKNAIDAAVKAGVRHVYYTSLAFGRESKAAVMRAHLDTEAYLRSRGVTYTILREGVYMESFPVFLGFLGAGHDEVVVPGDGGVAWAARDDLAEATARIVAGGGYDDEAIALVGPKAYTLEQTTALISSILGREIRFSLVSQDEFVRRNSANGDVARFWASTYPALEAGEASSVNPLLGAVLGRPPVSFASRLRELLELEGEPRKEISSWIDNGRGSAP</sequence>
<protein>
    <recommendedName>
        <fullName evidence="1">NmrA-like domain-containing protein</fullName>
    </recommendedName>
</protein>
<dbReference type="Gene3D" id="3.40.50.720">
    <property type="entry name" value="NAD(P)-binding Rossmann-like Domain"/>
    <property type="match status" value="1"/>
</dbReference>
<dbReference type="PANTHER" id="PTHR47129:SF1">
    <property type="entry name" value="NMRA-LIKE DOMAIN-CONTAINING PROTEIN"/>
    <property type="match status" value="1"/>
</dbReference>
<dbReference type="SUPFAM" id="SSF51735">
    <property type="entry name" value="NAD(P)-binding Rossmann-fold domains"/>
    <property type="match status" value="1"/>
</dbReference>
<gene>
    <name evidence="2" type="ORF">BE04_14585</name>
</gene>
<evidence type="ECO:0000313" key="3">
    <source>
        <dbReference type="Proteomes" id="UP000075604"/>
    </source>
</evidence>
<dbReference type="EMBL" id="JELX01003985">
    <property type="protein sequence ID" value="KYF50744.1"/>
    <property type="molecule type" value="Genomic_DNA"/>
</dbReference>
<dbReference type="Proteomes" id="UP000075604">
    <property type="component" value="Unassembled WGS sequence"/>
</dbReference>
<dbReference type="CDD" id="cd05269">
    <property type="entry name" value="TMR_SDR_a"/>
    <property type="match status" value="1"/>
</dbReference>
<dbReference type="InterPro" id="IPR052718">
    <property type="entry name" value="NmrA-type_oxidoreductase"/>
</dbReference>
<accession>A0A150P4V6</accession>
<dbReference type="Pfam" id="PF05368">
    <property type="entry name" value="NmrA"/>
    <property type="match status" value="1"/>
</dbReference>
<feature type="domain" description="NmrA-like" evidence="1">
    <location>
        <begin position="2"/>
        <end position="229"/>
    </location>
</feature>
<dbReference type="InterPro" id="IPR036291">
    <property type="entry name" value="NAD(P)-bd_dom_sf"/>
</dbReference>
<dbReference type="AlphaFoldDB" id="A0A150P4V6"/>
<name>A0A150P4V6_SORCE</name>
<evidence type="ECO:0000313" key="2">
    <source>
        <dbReference type="EMBL" id="KYF50744.1"/>
    </source>
</evidence>